<sequence>MSLTTVNASVLKQQTGALT</sequence>
<evidence type="ECO:0000313" key="1">
    <source>
        <dbReference type="EMBL" id="JAI07029.1"/>
    </source>
</evidence>
<organism evidence="1">
    <name type="scientific">Anguilla anguilla</name>
    <name type="common">European freshwater eel</name>
    <name type="synonym">Muraena anguilla</name>
    <dbReference type="NCBI Taxonomy" id="7936"/>
    <lineage>
        <taxon>Eukaryota</taxon>
        <taxon>Metazoa</taxon>
        <taxon>Chordata</taxon>
        <taxon>Craniata</taxon>
        <taxon>Vertebrata</taxon>
        <taxon>Euteleostomi</taxon>
        <taxon>Actinopterygii</taxon>
        <taxon>Neopterygii</taxon>
        <taxon>Teleostei</taxon>
        <taxon>Anguilliformes</taxon>
        <taxon>Anguillidae</taxon>
        <taxon>Anguilla</taxon>
    </lineage>
</organism>
<accession>A0A0E9XZB5</accession>
<dbReference type="AlphaFoldDB" id="A0A0E9XZB5"/>
<reference evidence="1" key="2">
    <citation type="journal article" date="2015" name="Fish Shellfish Immunol.">
        <title>Early steps in the European eel (Anguilla anguilla)-Vibrio vulnificus interaction in the gills: Role of the RtxA13 toxin.</title>
        <authorList>
            <person name="Callol A."/>
            <person name="Pajuelo D."/>
            <person name="Ebbesson L."/>
            <person name="Teles M."/>
            <person name="MacKenzie S."/>
            <person name="Amaro C."/>
        </authorList>
    </citation>
    <scope>NUCLEOTIDE SEQUENCE</scope>
</reference>
<proteinExistence type="predicted"/>
<protein>
    <submittedName>
        <fullName evidence="1">Uncharacterized protein</fullName>
    </submittedName>
</protein>
<dbReference type="EMBL" id="GBXM01001549">
    <property type="protein sequence ID" value="JAI07029.1"/>
    <property type="molecule type" value="Transcribed_RNA"/>
</dbReference>
<reference evidence="1" key="1">
    <citation type="submission" date="2014-11" db="EMBL/GenBank/DDBJ databases">
        <authorList>
            <person name="Amaro Gonzalez C."/>
        </authorList>
    </citation>
    <scope>NUCLEOTIDE SEQUENCE</scope>
</reference>
<name>A0A0E9XZB5_ANGAN</name>